<dbReference type="InterPro" id="IPR036866">
    <property type="entry name" value="RibonucZ/Hydroxyglut_hydro"/>
</dbReference>
<comment type="caution">
    <text evidence="1">The sequence shown here is derived from an EMBL/GenBank/DDBJ whole genome shotgun (WGS) entry which is preliminary data.</text>
</comment>
<evidence type="ECO:0000313" key="2">
    <source>
        <dbReference type="Proteomes" id="UP000192596"/>
    </source>
</evidence>
<name>A0A1V8SJV0_9PEZI</name>
<gene>
    <name evidence="1" type="ORF">B0A48_14413</name>
</gene>
<dbReference type="OrthoDB" id="421671at2759"/>
<dbReference type="PANTHER" id="PTHR33835">
    <property type="entry name" value="YALI0C07656P"/>
    <property type="match status" value="1"/>
</dbReference>
<reference evidence="2" key="1">
    <citation type="submission" date="2017-03" db="EMBL/GenBank/DDBJ databases">
        <title>Genomes of endolithic fungi from Antarctica.</title>
        <authorList>
            <person name="Coleine C."/>
            <person name="Masonjones S."/>
            <person name="Stajich J.E."/>
        </authorList>
    </citation>
    <scope>NUCLEOTIDE SEQUENCE [LARGE SCALE GENOMIC DNA]</scope>
    <source>
        <strain evidence="2">CCFEE 5527</strain>
    </source>
</reference>
<evidence type="ECO:0008006" key="3">
    <source>
        <dbReference type="Google" id="ProtNLM"/>
    </source>
</evidence>
<organism evidence="1 2">
    <name type="scientific">Cryoendolithus antarcticus</name>
    <dbReference type="NCBI Taxonomy" id="1507870"/>
    <lineage>
        <taxon>Eukaryota</taxon>
        <taxon>Fungi</taxon>
        <taxon>Dikarya</taxon>
        <taxon>Ascomycota</taxon>
        <taxon>Pezizomycotina</taxon>
        <taxon>Dothideomycetes</taxon>
        <taxon>Dothideomycetidae</taxon>
        <taxon>Cladosporiales</taxon>
        <taxon>Cladosporiaceae</taxon>
        <taxon>Cryoendolithus</taxon>
    </lineage>
</organism>
<evidence type="ECO:0000313" key="1">
    <source>
        <dbReference type="EMBL" id="OQN99436.1"/>
    </source>
</evidence>
<protein>
    <recommendedName>
        <fullName evidence="3">Metallo-beta-lactamase domain-containing protein</fullName>
    </recommendedName>
</protein>
<dbReference type="EMBL" id="NAJO01000040">
    <property type="protein sequence ID" value="OQN99436.1"/>
    <property type="molecule type" value="Genomic_DNA"/>
</dbReference>
<dbReference type="AlphaFoldDB" id="A0A1V8SJV0"/>
<proteinExistence type="predicted"/>
<accession>A0A1V8SJV0</accession>
<dbReference type="PANTHER" id="PTHR33835:SF1">
    <property type="entry name" value="METALLO-BETA-LACTAMASE DOMAIN-CONTAINING PROTEIN"/>
    <property type="match status" value="1"/>
</dbReference>
<dbReference type="InterPro" id="IPR025638">
    <property type="entry name" value="DUF4336"/>
</dbReference>
<dbReference type="SUPFAM" id="SSF56281">
    <property type="entry name" value="Metallo-hydrolase/oxidoreductase"/>
    <property type="match status" value="1"/>
</dbReference>
<dbReference type="InParanoid" id="A0A1V8SJV0"/>
<dbReference type="Proteomes" id="UP000192596">
    <property type="component" value="Unassembled WGS sequence"/>
</dbReference>
<sequence>MASNARKLIPSDPEKVMVIRSVTPDIKTFSTPFLRFGRIAIGGRGTAVRLQSGNTAVFSPVALTPTVKEEMRALGPAKYLVALDAEHHIFLEEWHKAYPDAKVVGPETLPGLRDKQGYGKIAQDKWVLLKAKDADAKKLTVDAEFDADFDLEYVHGHGNKEVVVNHRKSGTLIEADLLFNLPATEQMSKSGLSPTGGLLTRLFVWLNNPRGEALSQRRLIWYGIAQDKKSFNPAVARIASWNFDRIIPCHGDVIETGGKKIFEKVMEWHIQAARKST</sequence>
<keyword evidence="2" id="KW-1185">Reference proteome</keyword>
<dbReference type="STRING" id="1507870.A0A1V8SJV0"/>